<dbReference type="EMBL" id="CAJNOL010005950">
    <property type="protein sequence ID" value="CAF1612079.1"/>
    <property type="molecule type" value="Genomic_DNA"/>
</dbReference>
<name>A0A815J4Y6_9BILA</name>
<gene>
    <name evidence="2" type="ORF">JXQ802_LOCUS49509</name>
    <name evidence="1" type="ORF">PYM288_LOCUS33409</name>
</gene>
<protein>
    <submittedName>
        <fullName evidence="1">Uncharacterized protein</fullName>
    </submittedName>
</protein>
<evidence type="ECO:0000313" key="2">
    <source>
        <dbReference type="EMBL" id="CAF1612079.1"/>
    </source>
</evidence>
<proteinExistence type="predicted"/>
<evidence type="ECO:0000313" key="4">
    <source>
        <dbReference type="Proteomes" id="UP000663870"/>
    </source>
</evidence>
<accession>A0A815J4Y6</accession>
<evidence type="ECO:0000313" key="1">
    <source>
        <dbReference type="EMBL" id="CAF1372061.1"/>
    </source>
</evidence>
<dbReference type="AlphaFoldDB" id="A0A815J4Y6"/>
<dbReference type="Proteomes" id="UP000663870">
    <property type="component" value="Unassembled WGS sequence"/>
</dbReference>
<dbReference type="Proteomes" id="UP000663854">
    <property type="component" value="Unassembled WGS sequence"/>
</dbReference>
<dbReference type="EMBL" id="CAJNOH010004518">
    <property type="protein sequence ID" value="CAF1372061.1"/>
    <property type="molecule type" value="Genomic_DNA"/>
</dbReference>
<comment type="caution">
    <text evidence="1">The sequence shown here is derived from an EMBL/GenBank/DDBJ whole genome shotgun (WGS) entry which is preliminary data.</text>
</comment>
<sequence>MEIYKSQENALVKKHHVQNNLEKKLCITTTDLSQLLNHVLKLDRLKRIIDMMATIKNYIHLHPINTFNALKVLKLEFDFNNYDMKFLRDLKLLSDT</sequence>
<organism evidence="1 3">
    <name type="scientific">Rotaria sordida</name>
    <dbReference type="NCBI Taxonomy" id="392033"/>
    <lineage>
        <taxon>Eukaryota</taxon>
        <taxon>Metazoa</taxon>
        <taxon>Spiralia</taxon>
        <taxon>Gnathifera</taxon>
        <taxon>Rotifera</taxon>
        <taxon>Eurotatoria</taxon>
        <taxon>Bdelloidea</taxon>
        <taxon>Philodinida</taxon>
        <taxon>Philodinidae</taxon>
        <taxon>Rotaria</taxon>
    </lineage>
</organism>
<reference evidence="1" key="1">
    <citation type="submission" date="2021-02" db="EMBL/GenBank/DDBJ databases">
        <authorList>
            <person name="Nowell W R."/>
        </authorList>
    </citation>
    <scope>NUCLEOTIDE SEQUENCE</scope>
</reference>
<evidence type="ECO:0000313" key="3">
    <source>
        <dbReference type="Proteomes" id="UP000663854"/>
    </source>
</evidence>
<keyword evidence="4" id="KW-1185">Reference proteome</keyword>